<sequence length="785" mass="86352">MGTLLINLLLLLLAFCALSVQAQKSDGYLRKNKEDTKKYIDDHTNRFLDNVFLEEENMREKAHEELSVIMTDTSSARFIVKYKSRVHMQAMHTFVLSTTKSSTSQVVMTFEDSNMEVVTMDDEEDIAVYLASGNLDYMEPDPIRFLFDTSASSSVEIAMGEEVVPYGINLVKALLVSDENIDNRKLCIIDTGYDLAHEDLPKGDITGSAYLDKIWSKDPNGHGSHVAGTITANQNGIGVVGVVRNGNLRLHIERLLRDNGSGFIYGSNLILAAQNCVKAGSNVISMSLGGIDKSQAEEDAFRDIYEIDNVLSVAASGNFGNSRCAYPACHESVVSVGAIDEDKKVALFSQRNDQVELAAPGVDVLSVESGGGYRKYSGTSMACPHVAGVAALVWSHYPDKSAREIRAALGESAEDLGDVGRDKIYGFGLVRADRAFLMLDENFTLSPTTAPTPQPPCFDSPTDYVNSRGQSCNWYEGGFLIDRCRWYGSAYANSDGITGREACCICGGGRIEYPDSTDSPTLSPIVSTDNPTLAPVDNTPSPTSEPTKTFSPTQIPTISPTSSPTTGECRDTHSKIMRTVSTTVLLLILAFGALLYFIPSQKSDKEESMRDKVIEGSFIVSYKSREHMQAMHTFLLSSSEYSKFPVVQTFESLNMEVVIIEDKEDISVYLESGNVISVEADQIVSLDNVYNHSLDNVFLEEESMRDYNALEGRFIVSYKSREHMQAMHAFLLSSSEYSKFPVVQTFESLNMEVVIIEDEEDISVYLESGKVISVEPDQIVSLGGR</sequence>
<evidence type="ECO:0000313" key="13">
    <source>
        <dbReference type="EMBL" id="GFH47056.1"/>
    </source>
</evidence>
<comment type="similarity">
    <text evidence="1 8">Belongs to the peptidase S8 family.</text>
</comment>
<feature type="domain" description="Peptidase S8/S53" evidence="12">
    <location>
        <begin position="185"/>
        <end position="428"/>
    </location>
</feature>
<feature type="region of interest" description="Disordered" evidence="9">
    <location>
        <begin position="517"/>
        <end position="570"/>
    </location>
</feature>
<feature type="active site" description="Charge relay system" evidence="8">
    <location>
        <position position="380"/>
    </location>
</feature>
<keyword evidence="4 8" id="KW-0378">Hydrolase</keyword>
<keyword evidence="14" id="KW-1185">Reference proteome</keyword>
<dbReference type="Proteomes" id="UP001054902">
    <property type="component" value="Unassembled WGS sequence"/>
</dbReference>
<dbReference type="InterPro" id="IPR023828">
    <property type="entry name" value="Peptidase_S8_Ser-AS"/>
</dbReference>
<evidence type="ECO:0000259" key="12">
    <source>
        <dbReference type="Pfam" id="PF00082"/>
    </source>
</evidence>
<dbReference type="PROSITE" id="PS51892">
    <property type="entry name" value="SUBTILASE"/>
    <property type="match status" value="1"/>
</dbReference>
<evidence type="ECO:0000256" key="9">
    <source>
        <dbReference type="SAM" id="MobiDB-lite"/>
    </source>
</evidence>
<feature type="compositionally biased region" description="Polar residues" evidence="9">
    <location>
        <begin position="538"/>
        <end position="548"/>
    </location>
</feature>
<evidence type="ECO:0000256" key="4">
    <source>
        <dbReference type="ARBA" id="ARBA00022801"/>
    </source>
</evidence>
<dbReference type="InterPro" id="IPR022398">
    <property type="entry name" value="Peptidase_S8_His-AS"/>
</dbReference>
<dbReference type="EC" id="3.4.21.62" evidence="7"/>
<evidence type="ECO:0000256" key="8">
    <source>
        <dbReference type="PROSITE-ProRule" id="PRU01240"/>
    </source>
</evidence>
<evidence type="ECO:0000256" key="3">
    <source>
        <dbReference type="ARBA" id="ARBA00022723"/>
    </source>
</evidence>
<keyword evidence="3" id="KW-0479">Metal-binding</keyword>
<feature type="compositionally biased region" description="Low complexity" evidence="9">
    <location>
        <begin position="549"/>
        <end position="566"/>
    </location>
</feature>
<protein>
    <recommendedName>
        <fullName evidence="7">subtilisin</fullName>
        <ecNumber evidence="7">3.4.21.62</ecNumber>
    </recommendedName>
</protein>
<dbReference type="AlphaFoldDB" id="A0AAD3H1P6"/>
<dbReference type="GO" id="GO:0046872">
    <property type="term" value="F:metal ion binding"/>
    <property type="evidence" value="ECO:0007669"/>
    <property type="project" value="UniProtKB-KW"/>
</dbReference>
<accession>A0AAD3H1P6</accession>
<dbReference type="PROSITE" id="PS00137">
    <property type="entry name" value="SUBTILASE_HIS"/>
    <property type="match status" value="1"/>
</dbReference>
<evidence type="ECO:0000313" key="14">
    <source>
        <dbReference type="Proteomes" id="UP001054902"/>
    </source>
</evidence>
<keyword evidence="10" id="KW-0812">Transmembrane</keyword>
<evidence type="ECO:0000256" key="6">
    <source>
        <dbReference type="ARBA" id="ARBA00023529"/>
    </source>
</evidence>
<feature type="transmembrane region" description="Helical" evidence="10">
    <location>
        <begin position="576"/>
        <end position="598"/>
    </location>
</feature>
<feature type="chain" id="PRO_5041902983" description="subtilisin" evidence="11">
    <location>
        <begin position="23"/>
        <end position="785"/>
    </location>
</feature>
<dbReference type="InterPro" id="IPR015500">
    <property type="entry name" value="Peptidase_S8_subtilisin-rel"/>
</dbReference>
<comment type="caution">
    <text evidence="13">The sequence shown here is derived from an EMBL/GenBank/DDBJ whole genome shotgun (WGS) entry which is preliminary data.</text>
</comment>
<keyword evidence="10" id="KW-1133">Transmembrane helix</keyword>
<dbReference type="PANTHER" id="PTHR43806">
    <property type="entry name" value="PEPTIDASE S8"/>
    <property type="match status" value="1"/>
</dbReference>
<reference evidence="13 14" key="1">
    <citation type="journal article" date="2021" name="Sci. Rep.">
        <title>The genome of the diatom Chaetoceros tenuissimus carries an ancient integrated fragment of an extant virus.</title>
        <authorList>
            <person name="Hongo Y."/>
            <person name="Kimura K."/>
            <person name="Takaki Y."/>
            <person name="Yoshida Y."/>
            <person name="Baba S."/>
            <person name="Kobayashi G."/>
            <person name="Nagasaki K."/>
            <person name="Hano T."/>
            <person name="Tomaru Y."/>
        </authorList>
    </citation>
    <scope>NUCLEOTIDE SEQUENCE [LARGE SCALE GENOMIC DNA]</scope>
    <source>
        <strain evidence="13 14">NIES-3715</strain>
    </source>
</reference>
<feature type="active site" description="Charge relay system" evidence="8">
    <location>
        <position position="190"/>
    </location>
</feature>
<proteinExistence type="inferred from homology"/>
<gene>
    <name evidence="13" type="ORF">CTEN210_03531</name>
</gene>
<feature type="signal peptide" evidence="11">
    <location>
        <begin position="1"/>
        <end position="22"/>
    </location>
</feature>
<evidence type="ECO:0000256" key="1">
    <source>
        <dbReference type="ARBA" id="ARBA00011073"/>
    </source>
</evidence>
<dbReference type="GO" id="GO:0004252">
    <property type="term" value="F:serine-type endopeptidase activity"/>
    <property type="evidence" value="ECO:0007669"/>
    <property type="project" value="UniProtKB-UniRule"/>
</dbReference>
<evidence type="ECO:0000256" key="11">
    <source>
        <dbReference type="SAM" id="SignalP"/>
    </source>
</evidence>
<keyword evidence="11" id="KW-0732">Signal</keyword>
<keyword evidence="2 8" id="KW-0645">Protease</keyword>
<dbReference type="InterPro" id="IPR036852">
    <property type="entry name" value="Peptidase_S8/S53_dom_sf"/>
</dbReference>
<keyword evidence="10" id="KW-0472">Membrane</keyword>
<evidence type="ECO:0000256" key="5">
    <source>
        <dbReference type="ARBA" id="ARBA00022825"/>
    </source>
</evidence>
<dbReference type="GO" id="GO:0006508">
    <property type="term" value="P:proteolysis"/>
    <property type="evidence" value="ECO:0007669"/>
    <property type="project" value="UniProtKB-KW"/>
</dbReference>
<evidence type="ECO:0000256" key="7">
    <source>
        <dbReference type="ARBA" id="ARBA00023619"/>
    </source>
</evidence>
<dbReference type="PANTHER" id="PTHR43806:SF11">
    <property type="entry name" value="CEREVISIN-RELATED"/>
    <property type="match status" value="1"/>
</dbReference>
<dbReference type="Pfam" id="PF00082">
    <property type="entry name" value="Peptidase_S8"/>
    <property type="match status" value="1"/>
</dbReference>
<feature type="active site" description="Charge relay system" evidence="8">
    <location>
        <position position="222"/>
    </location>
</feature>
<dbReference type="SUPFAM" id="SSF52743">
    <property type="entry name" value="Subtilisin-like"/>
    <property type="match status" value="1"/>
</dbReference>
<comment type="catalytic activity">
    <reaction evidence="6">
        <text>Hydrolysis of proteins with broad specificity for peptide bonds, and a preference for a large uncharged residue in P1. Hydrolyzes peptide amides.</text>
        <dbReference type="EC" id="3.4.21.62"/>
    </reaction>
</comment>
<dbReference type="GO" id="GO:0005615">
    <property type="term" value="C:extracellular space"/>
    <property type="evidence" value="ECO:0007669"/>
    <property type="project" value="TreeGrafter"/>
</dbReference>
<dbReference type="InterPro" id="IPR050131">
    <property type="entry name" value="Peptidase_S8_subtilisin-like"/>
</dbReference>
<dbReference type="Gene3D" id="3.40.50.200">
    <property type="entry name" value="Peptidase S8/S53 domain"/>
    <property type="match status" value="1"/>
</dbReference>
<keyword evidence="5 8" id="KW-0720">Serine protease</keyword>
<dbReference type="CDD" id="cd07477">
    <property type="entry name" value="Peptidases_S8_Subtilisin_subset"/>
    <property type="match status" value="1"/>
</dbReference>
<dbReference type="InterPro" id="IPR000209">
    <property type="entry name" value="Peptidase_S8/S53_dom"/>
</dbReference>
<dbReference type="InterPro" id="IPR034202">
    <property type="entry name" value="Subtilisin_Carlsberg-like"/>
</dbReference>
<feature type="compositionally biased region" description="Polar residues" evidence="9">
    <location>
        <begin position="517"/>
        <end position="531"/>
    </location>
</feature>
<evidence type="ECO:0000256" key="2">
    <source>
        <dbReference type="ARBA" id="ARBA00022670"/>
    </source>
</evidence>
<dbReference type="PROSITE" id="PS00138">
    <property type="entry name" value="SUBTILASE_SER"/>
    <property type="match status" value="1"/>
</dbReference>
<evidence type="ECO:0000256" key="10">
    <source>
        <dbReference type="SAM" id="Phobius"/>
    </source>
</evidence>
<dbReference type="PRINTS" id="PR00723">
    <property type="entry name" value="SUBTILISIN"/>
</dbReference>
<name>A0AAD3H1P6_9STRA</name>
<organism evidence="13 14">
    <name type="scientific">Chaetoceros tenuissimus</name>
    <dbReference type="NCBI Taxonomy" id="426638"/>
    <lineage>
        <taxon>Eukaryota</taxon>
        <taxon>Sar</taxon>
        <taxon>Stramenopiles</taxon>
        <taxon>Ochrophyta</taxon>
        <taxon>Bacillariophyta</taxon>
        <taxon>Coscinodiscophyceae</taxon>
        <taxon>Chaetocerotophycidae</taxon>
        <taxon>Chaetocerotales</taxon>
        <taxon>Chaetocerotaceae</taxon>
        <taxon>Chaetoceros</taxon>
    </lineage>
</organism>
<dbReference type="EMBL" id="BLLK01000022">
    <property type="protein sequence ID" value="GFH47056.1"/>
    <property type="molecule type" value="Genomic_DNA"/>
</dbReference>